<dbReference type="Pfam" id="PF00512">
    <property type="entry name" value="HisKA"/>
    <property type="match status" value="1"/>
</dbReference>
<feature type="transmembrane region" description="Helical" evidence="8">
    <location>
        <begin position="107"/>
        <end position="126"/>
    </location>
</feature>
<dbReference type="CDD" id="cd17546">
    <property type="entry name" value="REC_hyHK_CKI1_RcsC-like"/>
    <property type="match status" value="1"/>
</dbReference>
<dbReference type="InterPro" id="IPR036890">
    <property type="entry name" value="HATPase_C_sf"/>
</dbReference>
<protein>
    <recommendedName>
        <fullName evidence="2">histidine kinase</fullName>
        <ecNumber evidence="2">2.7.13.3</ecNumber>
    </recommendedName>
</protein>
<evidence type="ECO:0000313" key="12">
    <source>
        <dbReference type="Proteomes" id="UP000293296"/>
    </source>
</evidence>
<evidence type="ECO:0000256" key="5">
    <source>
        <dbReference type="ARBA" id="ARBA00022777"/>
    </source>
</evidence>
<accession>A0A4P6HIE4</accession>
<dbReference type="SUPFAM" id="SSF55781">
    <property type="entry name" value="GAF domain-like"/>
    <property type="match status" value="2"/>
</dbReference>
<proteinExistence type="predicted"/>
<evidence type="ECO:0000259" key="9">
    <source>
        <dbReference type="PROSITE" id="PS50109"/>
    </source>
</evidence>
<evidence type="ECO:0000256" key="6">
    <source>
        <dbReference type="ARBA" id="ARBA00023012"/>
    </source>
</evidence>
<dbReference type="InterPro" id="IPR011006">
    <property type="entry name" value="CheY-like_superfamily"/>
</dbReference>
<gene>
    <name evidence="11" type="ORF">C3Y92_03180</name>
</gene>
<evidence type="ECO:0000256" key="4">
    <source>
        <dbReference type="ARBA" id="ARBA00022679"/>
    </source>
</evidence>
<dbReference type="Gene3D" id="3.40.50.2300">
    <property type="match status" value="1"/>
</dbReference>
<dbReference type="SUPFAM" id="SSF52172">
    <property type="entry name" value="CheY-like"/>
    <property type="match status" value="1"/>
</dbReference>
<evidence type="ECO:0000313" key="11">
    <source>
        <dbReference type="EMBL" id="QAZ66296.1"/>
    </source>
</evidence>
<keyword evidence="5 11" id="KW-0418">Kinase</keyword>
<evidence type="ECO:0000256" key="8">
    <source>
        <dbReference type="SAM" id="Phobius"/>
    </source>
</evidence>
<dbReference type="InterPro" id="IPR001789">
    <property type="entry name" value="Sig_transdc_resp-reg_receiver"/>
</dbReference>
<name>A0A4P6HIE4_9BACT</name>
<evidence type="ECO:0000259" key="10">
    <source>
        <dbReference type="PROSITE" id="PS50110"/>
    </source>
</evidence>
<dbReference type="InterPro" id="IPR003594">
    <property type="entry name" value="HATPase_dom"/>
</dbReference>
<dbReference type="PROSITE" id="PS50110">
    <property type="entry name" value="RESPONSE_REGULATORY"/>
    <property type="match status" value="1"/>
</dbReference>
<dbReference type="Pfam" id="PF13185">
    <property type="entry name" value="GAF_2"/>
    <property type="match status" value="2"/>
</dbReference>
<feature type="domain" description="Response regulatory" evidence="10">
    <location>
        <begin position="786"/>
        <end position="905"/>
    </location>
</feature>
<keyword evidence="8" id="KW-0812">Transmembrane</keyword>
<dbReference type="SMART" id="SM00448">
    <property type="entry name" value="REC"/>
    <property type="match status" value="1"/>
</dbReference>
<keyword evidence="8" id="KW-0472">Membrane</keyword>
<dbReference type="SMART" id="SM00387">
    <property type="entry name" value="HATPase_c"/>
    <property type="match status" value="1"/>
</dbReference>
<feature type="transmembrane region" description="Helical" evidence="8">
    <location>
        <begin position="66"/>
        <end position="92"/>
    </location>
</feature>
<keyword evidence="8" id="KW-1133">Transmembrane helix</keyword>
<dbReference type="Gene3D" id="3.30.450.40">
    <property type="match status" value="2"/>
</dbReference>
<evidence type="ECO:0000256" key="1">
    <source>
        <dbReference type="ARBA" id="ARBA00000085"/>
    </source>
</evidence>
<dbReference type="OrthoDB" id="8552871at2"/>
<feature type="modified residue" description="4-aspartylphosphate" evidence="7">
    <location>
        <position position="835"/>
    </location>
</feature>
<dbReference type="Pfam" id="PF02518">
    <property type="entry name" value="HATPase_c"/>
    <property type="match status" value="1"/>
</dbReference>
<dbReference type="PROSITE" id="PS50109">
    <property type="entry name" value="HIS_KIN"/>
    <property type="match status" value="1"/>
</dbReference>
<evidence type="ECO:0000256" key="3">
    <source>
        <dbReference type="ARBA" id="ARBA00022553"/>
    </source>
</evidence>
<keyword evidence="3 7" id="KW-0597">Phosphoprotein</keyword>
<dbReference type="SMART" id="SM00065">
    <property type="entry name" value="GAF"/>
    <property type="match status" value="2"/>
</dbReference>
<dbReference type="CDD" id="cd00082">
    <property type="entry name" value="HisKA"/>
    <property type="match status" value="1"/>
</dbReference>
<dbReference type="SUPFAM" id="SSF55874">
    <property type="entry name" value="ATPase domain of HSP90 chaperone/DNA topoisomerase II/histidine kinase"/>
    <property type="match status" value="1"/>
</dbReference>
<keyword evidence="4" id="KW-0808">Transferase</keyword>
<dbReference type="PRINTS" id="PR00344">
    <property type="entry name" value="BCTRLSENSOR"/>
</dbReference>
<keyword evidence="6" id="KW-0902">Two-component regulatory system</keyword>
<dbReference type="Gene3D" id="3.30.565.10">
    <property type="entry name" value="Histidine kinase-like ATPase, C-terminal domain"/>
    <property type="match status" value="1"/>
</dbReference>
<evidence type="ECO:0000256" key="7">
    <source>
        <dbReference type="PROSITE-ProRule" id="PRU00169"/>
    </source>
</evidence>
<dbReference type="CDD" id="cd16922">
    <property type="entry name" value="HATPase_EvgS-ArcB-TorS-like"/>
    <property type="match status" value="1"/>
</dbReference>
<dbReference type="InterPro" id="IPR005467">
    <property type="entry name" value="His_kinase_dom"/>
</dbReference>
<reference evidence="11 12" key="1">
    <citation type="submission" date="2018-02" db="EMBL/GenBank/DDBJ databases">
        <title>Genome sequence of Desulfovibrio carbinolicus DSM 3852.</title>
        <authorList>
            <person name="Wilbanks E."/>
            <person name="Skennerton C.T."/>
            <person name="Orphan V.J."/>
        </authorList>
    </citation>
    <scope>NUCLEOTIDE SEQUENCE [LARGE SCALE GENOMIC DNA]</scope>
    <source>
        <strain evidence="11 12">DSM 3852</strain>
    </source>
</reference>
<dbReference type="Gene3D" id="1.10.287.130">
    <property type="match status" value="1"/>
</dbReference>
<keyword evidence="12" id="KW-1185">Reference proteome</keyword>
<dbReference type="InterPro" id="IPR029016">
    <property type="entry name" value="GAF-like_dom_sf"/>
</dbReference>
<dbReference type="Pfam" id="PF00072">
    <property type="entry name" value="Response_reg"/>
    <property type="match status" value="1"/>
</dbReference>
<dbReference type="PANTHER" id="PTHR45339">
    <property type="entry name" value="HYBRID SIGNAL TRANSDUCTION HISTIDINE KINASE J"/>
    <property type="match status" value="1"/>
</dbReference>
<dbReference type="InterPro" id="IPR003018">
    <property type="entry name" value="GAF"/>
</dbReference>
<dbReference type="InterPro" id="IPR036097">
    <property type="entry name" value="HisK_dim/P_sf"/>
</dbReference>
<dbReference type="SUPFAM" id="SSF47384">
    <property type="entry name" value="Homodimeric domain of signal transducing histidine kinase"/>
    <property type="match status" value="1"/>
</dbReference>
<sequence length="911" mass="99198">MKLVTMFIRRPGRFRQLSHGVCSPLGAFANLAGWRPGRFRFSLGQCRRYFGEVSVEQPSPTPPAKVFWIAPMAGAATAGVLAVAMVLAAGWYREHLWLVWEPGDLRLFYAVLALCVGLPAVLVGFCTDRQLRLRQALAGREAEAARISETLARTQRGLVALGAVSHELLRATDRSSLIQNICTILVEHAGYSLAWVGLVEPGPDKRVRVAAWAGQDGSWLDVLGLRYDESIQGQGPTGTAIRLGQPVIVADMHEEAFFRDWPARPEALGRYRSAFSFPLRQAGRVAGALTIFEVSRRDFGDEELRLLTRMAEDASHGLELLRLSQSRDRTTTLLRQALRMGAAMSRTALDLAGGGQDLRELAARTLRHALWLTGSPIGAIGMSSRPTGRLDWLAVATADGAIGSVPPEDCTLFPDDAGRFAGPFAEAINAGKPVVVDHAADLDGYGPPDAAFLQVSRFLAMPLRREQRVVGVLLLADAPRPYAERDIRGTARLAVLYSMAAARRRIEKDLIAARRRAEAASEAKTQFLANISHELRTPINGILGMAQLAVLEGGTAGQDEYWQTVRDATDKLIEIVDNLLELANVESGSLSPMLREFSLRRLAESLRGSFSVRSGLAGLSFSFDLDGALPDKLLGDPFRLRQILSNLIDNAIRFTPSGSVTVRVRRLEPLAAMAQRRVLVAADFSGLCLEFAITDTGIGIPLAKQAAIFETFVLAEEPLTKRYGGSGMGLSIARRLAELLGGSIRVESRPEYGSTFYLAVPLWLASPPADDDEGDSREPVRLPRLRIMVVEDEAVNRLALARGLRKLGHDVIEAGNGEDALRRLSMEPVDVVVMDIQMPVMDGLTAVAHIRNGEVPGTNRRLPVVALTAYALEGDRERFLAAGMDEFVTKPCDMDVLLRAVAKVVKDKPAA</sequence>
<dbReference type="KEGG" id="dcb:C3Y92_03180"/>
<evidence type="ECO:0000256" key="2">
    <source>
        <dbReference type="ARBA" id="ARBA00012438"/>
    </source>
</evidence>
<comment type="catalytic activity">
    <reaction evidence="1">
        <text>ATP + protein L-histidine = ADP + protein N-phospho-L-histidine.</text>
        <dbReference type="EC" id="2.7.13.3"/>
    </reaction>
</comment>
<organism evidence="11 12">
    <name type="scientific">Solidesulfovibrio carbinolicus</name>
    <dbReference type="NCBI Taxonomy" id="296842"/>
    <lineage>
        <taxon>Bacteria</taxon>
        <taxon>Pseudomonadati</taxon>
        <taxon>Thermodesulfobacteriota</taxon>
        <taxon>Desulfovibrionia</taxon>
        <taxon>Desulfovibrionales</taxon>
        <taxon>Desulfovibrionaceae</taxon>
        <taxon>Solidesulfovibrio</taxon>
    </lineage>
</organism>
<dbReference type="EMBL" id="CP026538">
    <property type="protein sequence ID" value="QAZ66296.1"/>
    <property type="molecule type" value="Genomic_DNA"/>
</dbReference>
<dbReference type="PANTHER" id="PTHR45339:SF1">
    <property type="entry name" value="HYBRID SIGNAL TRANSDUCTION HISTIDINE KINASE J"/>
    <property type="match status" value="1"/>
</dbReference>
<dbReference type="InterPro" id="IPR003661">
    <property type="entry name" value="HisK_dim/P_dom"/>
</dbReference>
<dbReference type="GO" id="GO:0000155">
    <property type="term" value="F:phosphorelay sensor kinase activity"/>
    <property type="evidence" value="ECO:0007669"/>
    <property type="project" value="InterPro"/>
</dbReference>
<dbReference type="EC" id="2.7.13.3" evidence="2"/>
<dbReference type="AlphaFoldDB" id="A0A4P6HIE4"/>
<dbReference type="InterPro" id="IPR004358">
    <property type="entry name" value="Sig_transdc_His_kin-like_C"/>
</dbReference>
<dbReference type="Proteomes" id="UP000293296">
    <property type="component" value="Chromosome"/>
</dbReference>
<feature type="domain" description="Histidine kinase" evidence="9">
    <location>
        <begin position="530"/>
        <end position="764"/>
    </location>
</feature>
<dbReference type="SMART" id="SM00388">
    <property type="entry name" value="HisKA"/>
    <property type="match status" value="1"/>
</dbReference>